<dbReference type="SMART" id="SM00755">
    <property type="entry name" value="Grip"/>
    <property type="match status" value="1"/>
</dbReference>
<dbReference type="InterPro" id="IPR051952">
    <property type="entry name" value="Golgi-autophagy_related"/>
</dbReference>
<accession>A0AAV2H4T0</accession>
<name>A0AAV2H4T0_LYMST</name>
<evidence type="ECO:0000313" key="9">
    <source>
        <dbReference type="EMBL" id="CAL1528418.1"/>
    </source>
</evidence>
<feature type="coiled-coil region" evidence="6">
    <location>
        <begin position="611"/>
        <end position="663"/>
    </location>
</feature>
<dbReference type="EMBL" id="CAXITT010000032">
    <property type="protein sequence ID" value="CAL1528418.1"/>
    <property type="molecule type" value="Genomic_DNA"/>
</dbReference>
<proteinExistence type="predicted"/>
<feature type="region of interest" description="Disordered" evidence="7">
    <location>
        <begin position="55"/>
        <end position="76"/>
    </location>
</feature>
<keyword evidence="3" id="KW-0963">Cytoplasm</keyword>
<feature type="region of interest" description="Disordered" evidence="7">
    <location>
        <begin position="135"/>
        <end position="154"/>
    </location>
</feature>
<keyword evidence="5" id="KW-0472">Membrane</keyword>
<comment type="caution">
    <text evidence="9">The sequence shown here is derived from an EMBL/GenBank/DDBJ whole genome shotgun (WGS) entry which is preliminary data.</text>
</comment>
<dbReference type="Gene3D" id="1.10.220.60">
    <property type="entry name" value="GRIP domain"/>
    <property type="match status" value="1"/>
</dbReference>
<evidence type="ECO:0000256" key="2">
    <source>
        <dbReference type="ARBA" id="ARBA00004496"/>
    </source>
</evidence>
<evidence type="ECO:0000259" key="8">
    <source>
        <dbReference type="PROSITE" id="PS50913"/>
    </source>
</evidence>
<feature type="coiled-coil region" evidence="6">
    <location>
        <begin position="408"/>
        <end position="442"/>
    </location>
</feature>
<dbReference type="Pfam" id="PF01465">
    <property type="entry name" value="GRIP"/>
    <property type="match status" value="1"/>
</dbReference>
<feature type="region of interest" description="Disordered" evidence="7">
    <location>
        <begin position="561"/>
        <end position="584"/>
    </location>
</feature>
<feature type="domain" description="GRIP" evidence="8">
    <location>
        <begin position="664"/>
        <end position="714"/>
    </location>
</feature>
<protein>
    <recommendedName>
        <fullName evidence="8">GRIP domain-containing protein</fullName>
    </recommendedName>
</protein>
<evidence type="ECO:0000256" key="3">
    <source>
        <dbReference type="ARBA" id="ARBA00022490"/>
    </source>
</evidence>
<feature type="coiled-coil region" evidence="6">
    <location>
        <begin position="6"/>
        <end position="33"/>
    </location>
</feature>
<evidence type="ECO:0000313" key="10">
    <source>
        <dbReference type="Proteomes" id="UP001497497"/>
    </source>
</evidence>
<sequence length="722" mass="82798">MDKLSRAELIETINSQKDQLQQYKSKLRDVVSAYKSIVKEKEALEASFTALSSSSSASNLNLTDESSAKPSCDENGADISIVDPLGATKHEGKDECVALRDQIKTLSSSLTTLTQEKNKIEANFIAERKHLRHENEELQSQLADERKRTSKQAEGFELQLSDLKSRIRTQQLEREREQTDHALMLKELQTVLAKERSNKEALEAQLDEVQFIMKETKQRSQNAPVVSEVYERQIQQLQNELKTVRDRLKSAEVKASQPSPFVIELQKDMASMKADHQKQVEKEQKKALEAEHRLRTQSHQSEERVSSLEAKLSELSQVVGNYERLRFQDQQAISKLRERVTQLDMENTALARAASLSPDKQDSIGDNPSVEKILEKIMHLRSVLKSAIDKSEKSVKLSSIFVEDMNKADEESELCKKYKEELEQVKEEFERYKLRAQSVLKNKNKETGPSKECELLKEQVMELRDKLRMSNFHHQEEISEFQAKVDNLSKGLLAQEEKFKSEISQIKSAHHKEISQLETESKKQRERTVAMLSEKDSEIQRLKAITGQIGESDHLRHWSLSSSIQPDEGTPHGVDSDHRRPSEEQEAITRLLDLSKGIQSEAAYLHFAQEKSRMDVELNGLRKQKRQLETALRDIQLSASDKEEKLRDEISALSERLAEIDRRAQREGANVEYLKNVMVKFLTSMDSAGKKQMLKAVMTILQFSPQEKEMIKQAHGRGWWPA</sequence>
<dbReference type="PANTHER" id="PTHR23157:SF25">
    <property type="entry name" value="GRIP AND COILED-COIL DOMAIN-CONTAINING PROTEIN 1"/>
    <property type="match status" value="1"/>
</dbReference>
<dbReference type="PANTHER" id="PTHR23157">
    <property type="entry name" value="GRIP AND COILED-COIL DOMAIN-CONTAINING PROTEIN 1"/>
    <property type="match status" value="1"/>
</dbReference>
<feature type="compositionally biased region" description="Basic and acidic residues" evidence="7">
    <location>
        <begin position="574"/>
        <end position="583"/>
    </location>
</feature>
<dbReference type="Proteomes" id="UP001497497">
    <property type="component" value="Unassembled WGS sequence"/>
</dbReference>
<evidence type="ECO:0000256" key="7">
    <source>
        <dbReference type="SAM" id="MobiDB-lite"/>
    </source>
</evidence>
<dbReference type="PROSITE" id="PS50913">
    <property type="entry name" value="GRIP"/>
    <property type="match status" value="1"/>
</dbReference>
<keyword evidence="4 6" id="KW-0175">Coiled coil</keyword>
<keyword evidence="10" id="KW-1185">Reference proteome</keyword>
<comment type="subcellular location">
    <subcellularLocation>
        <location evidence="2">Cytoplasm</location>
    </subcellularLocation>
    <subcellularLocation>
        <location evidence="1">Endomembrane system</location>
        <topology evidence="1">Peripheral membrane protein</topology>
    </subcellularLocation>
</comment>
<evidence type="ECO:0000256" key="6">
    <source>
        <dbReference type="SAM" id="Coils"/>
    </source>
</evidence>
<dbReference type="InterPro" id="IPR000237">
    <property type="entry name" value="GRIP_dom"/>
</dbReference>
<dbReference type="AlphaFoldDB" id="A0AAV2H4T0"/>
<gene>
    <name evidence="9" type="ORF">GSLYS_00002588001</name>
</gene>
<evidence type="ECO:0000256" key="4">
    <source>
        <dbReference type="ARBA" id="ARBA00023054"/>
    </source>
</evidence>
<dbReference type="GO" id="GO:0005794">
    <property type="term" value="C:Golgi apparatus"/>
    <property type="evidence" value="ECO:0007669"/>
    <property type="project" value="TreeGrafter"/>
</dbReference>
<evidence type="ECO:0000256" key="5">
    <source>
        <dbReference type="ARBA" id="ARBA00023136"/>
    </source>
</evidence>
<evidence type="ECO:0000256" key="1">
    <source>
        <dbReference type="ARBA" id="ARBA00004184"/>
    </source>
</evidence>
<reference evidence="9 10" key="1">
    <citation type="submission" date="2024-04" db="EMBL/GenBank/DDBJ databases">
        <authorList>
            <consortium name="Genoscope - CEA"/>
            <person name="William W."/>
        </authorList>
    </citation>
    <scope>NUCLEOTIDE SEQUENCE [LARGE SCALE GENOMIC DNA]</scope>
</reference>
<organism evidence="9 10">
    <name type="scientific">Lymnaea stagnalis</name>
    <name type="common">Great pond snail</name>
    <name type="synonym">Helix stagnalis</name>
    <dbReference type="NCBI Taxonomy" id="6523"/>
    <lineage>
        <taxon>Eukaryota</taxon>
        <taxon>Metazoa</taxon>
        <taxon>Spiralia</taxon>
        <taxon>Lophotrochozoa</taxon>
        <taxon>Mollusca</taxon>
        <taxon>Gastropoda</taxon>
        <taxon>Heterobranchia</taxon>
        <taxon>Euthyneura</taxon>
        <taxon>Panpulmonata</taxon>
        <taxon>Hygrophila</taxon>
        <taxon>Lymnaeoidea</taxon>
        <taxon>Lymnaeidae</taxon>
        <taxon>Lymnaea</taxon>
    </lineage>
</organism>